<proteinExistence type="predicted"/>
<reference evidence="1" key="1">
    <citation type="journal article" date="2019" name="MBio">
        <title>Virus Genomes from Deep Sea Sediments Expand the Ocean Megavirome and Support Independent Origins of Viral Gigantism.</title>
        <authorList>
            <person name="Backstrom D."/>
            <person name="Yutin N."/>
            <person name="Jorgensen S.L."/>
            <person name="Dharamshi J."/>
            <person name="Homa F."/>
            <person name="Zaremba-Niedwiedzka K."/>
            <person name="Spang A."/>
            <person name="Wolf Y.I."/>
            <person name="Koonin E.V."/>
            <person name="Ettema T.J."/>
        </authorList>
    </citation>
    <scope>NUCLEOTIDE SEQUENCE</scope>
</reference>
<protein>
    <submittedName>
        <fullName evidence="1">Uncharacterized protein</fullName>
    </submittedName>
</protein>
<name>A0A481YTY7_9VIRU</name>
<sequence length="133" mass="15564">MSSTSSCSFEEDKLRYVKTFMIGTPPNIRRCRSCEDLSKLDDDNADSEIILTTKGVIIRHKKDYKRHRRDSIKRVNSLEKTLKQEKLYLDTLNTDNPPTQSKFILPSFNIFRRKKKNPVFSAIMHAEEDIILL</sequence>
<organism evidence="1">
    <name type="scientific">Marseillevirus LCMAC102</name>
    <dbReference type="NCBI Taxonomy" id="2506603"/>
    <lineage>
        <taxon>Viruses</taxon>
        <taxon>Varidnaviria</taxon>
        <taxon>Bamfordvirae</taxon>
        <taxon>Nucleocytoviricota</taxon>
        <taxon>Megaviricetes</taxon>
        <taxon>Pimascovirales</taxon>
        <taxon>Pimascovirales incertae sedis</taxon>
        <taxon>Marseilleviridae</taxon>
    </lineage>
</organism>
<dbReference type="EMBL" id="MK500334">
    <property type="protein sequence ID" value="QBK86407.1"/>
    <property type="molecule type" value="Genomic_DNA"/>
</dbReference>
<evidence type="ECO:0000313" key="1">
    <source>
        <dbReference type="EMBL" id="QBK86407.1"/>
    </source>
</evidence>
<accession>A0A481YTY7</accession>
<gene>
    <name evidence="1" type="ORF">LCMAC102_02020</name>
</gene>